<sequence length="237" mass="27760">MKGRIEIEEISVITEQVIVLLERIFNLYINNFPEMKNISSSRRIQRAYGEIIQLLDEVELVSLEFYKCVNFEDPIEFMYSILDNYCCINRETLREQHDILKPALVRGDISFVIGDTLWQSFSQYIVGNEPGDEVHAFAWNKIYHPPLLSLVDDLKLLLIRFIRGRVTTDARRQEAEVKDFEKQNKTSVFVVKVEIVGEDWLSNEGRRVGQDSGEAYISRKTEHQCRKHIEMKALDAW</sequence>
<dbReference type="InParanoid" id="A0A3Q7GG20"/>
<dbReference type="AlphaFoldDB" id="A0A3Q7GG20"/>
<protein>
    <submittedName>
        <fullName evidence="1">Uncharacterized protein</fullName>
    </submittedName>
</protein>
<dbReference type="Gramene" id="Solyc05g010515.1.1">
    <property type="protein sequence ID" value="Solyc05g010515.1.1"/>
    <property type="gene ID" value="Solyc05g010515.1"/>
</dbReference>
<evidence type="ECO:0000313" key="2">
    <source>
        <dbReference type="Proteomes" id="UP000004994"/>
    </source>
</evidence>
<reference evidence="1" key="2">
    <citation type="submission" date="2019-01" db="UniProtKB">
        <authorList>
            <consortium name="EnsemblPlants"/>
        </authorList>
    </citation>
    <scope>IDENTIFICATION</scope>
    <source>
        <strain evidence="1">cv. Heinz 1706</strain>
    </source>
</reference>
<keyword evidence="2" id="KW-1185">Reference proteome</keyword>
<name>A0A3Q7GG20_SOLLC</name>
<dbReference type="Proteomes" id="UP000004994">
    <property type="component" value="Chromosome 5"/>
</dbReference>
<dbReference type="EnsemblPlants" id="Solyc05g010515.1.1">
    <property type="protein sequence ID" value="Solyc05g010515.1.1"/>
    <property type="gene ID" value="Solyc05g010515.1"/>
</dbReference>
<evidence type="ECO:0000313" key="1">
    <source>
        <dbReference type="EnsemblPlants" id="Solyc05g010515.1.1"/>
    </source>
</evidence>
<organism evidence="1">
    <name type="scientific">Solanum lycopersicum</name>
    <name type="common">Tomato</name>
    <name type="synonym">Lycopersicon esculentum</name>
    <dbReference type="NCBI Taxonomy" id="4081"/>
    <lineage>
        <taxon>Eukaryota</taxon>
        <taxon>Viridiplantae</taxon>
        <taxon>Streptophyta</taxon>
        <taxon>Embryophyta</taxon>
        <taxon>Tracheophyta</taxon>
        <taxon>Spermatophyta</taxon>
        <taxon>Magnoliopsida</taxon>
        <taxon>eudicotyledons</taxon>
        <taxon>Gunneridae</taxon>
        <taxon>Pentapetalae</taxon>
        <taxon>asterids</taxon>
        <taxon>lamiids</taxon>
        <taxon>Solanales</taxon>
        <taxon>Solanaceae</taxon>
        <taxon>Solanoideae</taxon>
        <taxon>Solaneae</taxon>
        <taxon>Solanum</taxon>
        <taxon>Solanum subgen. Lycopersicon</taxon>
    </lineage>
</organism>
<reference evidence="1" key="1">
    <citation type="journal article" date="2012" name="Nature">
        <title>The tomato genome sequence provides insights into fleshy fruit evolution.</title>
        <authorList>
            <consortium name="Tomato Genome Consortium"/>
        </authorList>
    </citation>
    <scope>NUCLEOTIDE SEQUENCE [LARGE SCALE GENOMIC DNA]</scope>
    <source>
        <strain evidence="1">cv. Heinz 1706</strain>
    </source>
</reference>
<proteinExistence type="predicted"/>
<accession>A0A3Q7GG20</accession>